<proteinExistence type="predicted"/>
<dbReference type="GO" id="GO:0051213">
    <property type="term" value="F:dioxygenase activity"/>
    <property type="evidence" value="ECO:0007669"/>
    <property type="project" value="UniProtKB-KW"/>
</dbReference>
<keyword evidence="2" id="KW-0223">Dioxygenase</keyword>
<dbReference type="RefSeq" id="WP_267770964.1">
    <property type="nucleotide sequence ID" value="NZ_JAPNKE010000002.1"/>
</dbReference>
<dbReference type="Proteomes" id="UP001150924">
    <property type="component" value="Unassembled WGS sequence"/>
</dbReference>
<gene>
    <name evidence="2" type="ORF">OV079_22780</name>
</gene>
<protein>
    <submittedName>
        <fullName evidence="2">Alpha-ketoglutarate-dependent dioxygenase AlkB</fullName>
    </submittedName>
</protein>
<dbReference type="GO" id="GO:0006307">
    <property type="term" value="P:DNA alkylation repair"/>
    <property type="evidence" value="ECO:0007669"/>
    <property type="project" value="InterPro"/>
</dbReference>
<evidence type="ECO:0000313" key="3">
    <source>
        <dbReference type="Proteomes" id="UP001150924"/>
    </source>
</evidence>
<name>A0A9X3EYJ8_9BACT</name>
<dbReference type="InterPro" id="IPR037151">
    <property type="entry name" value="AlkB-like_sf"/>
</dbReference>
<dbReference type="InterPro" id="IPR032854">
    <property type="entry name" value="ALKBH3"/>
</dbReference>
<dbReference type="PANTHER" id="PTHR31212">
    <property type="entry name" value="ALPHA-KETOGLUTARATE-DEPENDENT DIOXYGENASE ALKB HOMOLOG 3"/>
    <property type="match status" value="1"/>
</dbReference>
<dbReference type="PROSITE" id="PS51471">
    <property type="entry name" value="FE2OG_OXY"/>
    <property type="match status" value="1"/>
</dbReference>
<keyword evidence="3" id="KW-1185">Reference proteome</keyword>
<dbReference type="SUPFAM" id="SSF51197">
    <property type="entry name" value="Clavaminate synthase-like"/>
    <property type="match status" value="1"/>
</dbReference>
<accession>A0A9X3EYJ8</accession>
<dbReference type="AlphaFoldDB" id="A0A9X3EYJ8"/>
<dbReference type="InterPro" id="IPR027450">
    <property type="entry name" value="AlkB-like"/>
</dbReference>
<dbReference type="PANTHER" id="PTHR31212:SF4">
    <property type="entry name" value="ALPHA-KETOGLUTARATE-DEPENDENT DIOXYGENASE ALKB HOMOLOG 3"/>
    <property type="match status" value="1"/>
</dbReference>
<organism evidence="2 3">
    <name type="scientific">Nannocystis pusilla</name>
    <dbReference type="NCBI Taxonomy" id="889268"/>
    <lineage>
        <taxon>Bacteria</taxon>
        <taxon>Pseudomonadati</taxon>
        <taxon>Myxococcota</taxon>
        <taxon>Polyangia</taxon>
        <taxon>Nannocystales</taxon>
        <taxon>Nannocystaceae</taxon>
        <taxon>Nannocystis</taxon>
    </lineage>
</organism>
<reference evidence="2" key="1">
    <citation type="submission" date="2022-11" db="EMBL/GenBank/DDBJ databases">
        <title>Minimal conservation of predation-associated metabolite biosynthetic gene clusters underscores biosynthetic potential of Myxococcota including descriptions for ten novel species: Archangium lansinium sp. nov., Myxococcus landrumus sp. nov., Nannocystis bai.</title>
        <authorList>
            <person name="Ahearne A."/>
            <person name="Stevens C."/>
            <person name="Phillips K."/>
        </authorList>
    </citation>
    <scope>NUCLEOTIDE SEQUENCE</scope>
    <source>
        <strain evidence="2">Na p29</strain>
    </source>
</reference>
<evidence type="ECO:0000259" key="1">
    <source>
        <dbReference type="PROSITE" id="PS51471"/>
    </source>
</evidence>
<comment type="caution">
    <text evidence="2">The sequence shown here is derived from an EMBL/GenBank/DDBJ whole genome shotgun (WGS) entry which is preliminary data.</text>
</comment>
<feature type="domain" description="Fe2OG dioxygenase" evidence="1">
    <location>
        <begin position="95"/>
        <end position="193"/>
    </location>
</feature>
<dbReference type="Gene3D" id="2.60.120.590">
    <property type="entry name" value="Alpha-ketoglutarate-dependent dioxygenase AlkB-like"/>
    <property type="match status" value="1"/>
</dbReference>
<dbReference type="Pfam" id="PF13532">
    <property type="entry name" value="2OG-FeII_Oxy_2"/>
    <property type="match status" value="1"/>
</dbReference>
<sequence>MSAREFESLLGDRIRLTRGFFAPARAAELMATLLRETPWLAVRYENEGRPRELPRLTVNYGERSYDYSGLVFTPLPWTPLLAELRAQAEAQAETRFNALIVQLYRDGEDAVNWHADDSPGVGQDPIIASLSFGATRTFLVRPKGGSEPSLTLELQAGDLLVMRGDLQHTHQHKVPREPEVTGPRINLTFRTLSGPAPQPAVAHASRVVRWPDDGDK</sequence>
<evidence type="ECO:0000313" key="2">
    <source>
        <dbReference type="EMBL" id="MCY1008331.1"/>
    </source>
</evidence>
<dbReference type="InterPro" id="IPR005123">
    <property type="entry name" value="Oxoglu/Fe-dep_dioxygenase_dom"/>
</dbReference>
<dbReference type="EMBL" id="JAPNKE010000002">
    <property type="protein sequence ID" value="MCY1008331.1"/>
    <property type="molecule type" value="Genomic_DNA"/>
</dbReference>
<keyword evidence="2" id="KW-0560">Oxidoreductase</keyword>